<name>A0A177AIH4_9PEZI</name>
<gene>
    <name evidence="1" type="ORF">VC83_01645</name>
</gene>
<reference evidence="1" key="1">
    <citation type="submission" date="2016-03" db="EMBL/GenBank/DDBJ databases">
        <title>Updated assembly of Pseudogymnoascus destructans, the fungus causing white-nose syndrome of bats.</title>
        <authorList>
            <person name="Palmer J.M."/>
            <person name="Drees K.P."/>
            <person name="Foster J.T."/>
            <person name="Lindner D.L."/>
        </authorList>
    </citation>
    <scope>NUCLEOTIDE SEQUENCE [LARGE SCALE GENOMIC DNA]</scope>
    <source>
        <strain evidence="1">20631-21</strain>
    </source>
</reference>
<protein>
    <submittedName>
        <fullName evidence="1">Uncharacterized protein</fullName>
    </submittedName>
</protein>
<evidence type="ECO:0000313" key="1">
    <source>
        <dbReference type="EMBL" id="OAF61876.1"/>
    </source>
</evidence>
<proteinExistence type="predicted"/>
<organism evidence="1">
    <name type="scientific">Pseudogymnoascus destructans</name>
    <dbReference type="NCBI Taxonomy" id="655981"/>
    <lineage>
        <taxon>Eukaryota</taxon>
        <taxon>Fungi</taxon>
        <taxon>Dikarya</taxon>
        <taxon>Ascomycota</taxon>
        <taxon>Pezizomycotina</taxon>
        <taxon>Leotiomycetes</taxon>
        <taxon>Thelebolales</taxon>
        <taxon>Thelebolaceae</taxon>
        <taxon>Pseudogymnoascus</taxon>
    </lineage>
</organism>
<dbReference type="GeneID" id="36284734"/>
<dbReference type="EMBL" id="KV441388">
    <property type="protein sequence ID" value="OAF61876.1"/>
    <property type="molecule type" value="Genomic_DNA"/>
</dbReference>
<dbReference type="RefSeq" id="XP_024327150.1">
    <property type="nucleotide sequence ID" value="XM_024465320.1"/>
</dbReference>
<accession>A0A177AIH4</accession>
<sequence length="93" mass="10475">MEEEEQPEEPAPTAKEAQDALRILIEYSEGQDALTTGHIQALERLQTAFEAIQAQSQQQKSNYLAHWLGCCGGTKPRQRRRMLEDSDDDGTSK</sequence>
<dbReference type="AlphaFoldDB" id="A0A177AIH4"/>
<dbReference type="Proteomes" id="UP000077154">
    <property type="component" value="Unassembled WGS sequence"/>
</dbReference>